<dbReference type="Proteomes" id="UP000509510">
    <property type="component" value="Chromosome IV"/>
</dbReference>
<dbReference type="OrthoDB" id="4226846at2759"/>
<gene>
    <name evidence="3" type="ORF">TRUGW13939_07713</name>
</gene>
<sequence>MDAGGYNYHGAHQLSSVPSPFPLRQGLYSNMQNMVSLTARTTGLCCHCGRGLPYDKYHFWCLFCDLHFCADCPGSHPSTHQPYYKWLIDRATPRGALPTQKACMKCKRLSHCSLGCDDCELNFCVDCAASSRDSLANHGHGKMATIRAPDDFGLSSYNLGCDSCQAGATLSHCGRCGNGIKKRDSFWACVTCVKDYNGQIRFCEECQNPGRQDHDPTHKFASFQYRVDMNMDPKYNIVRCLDCKQTVSFNGQSLARHSHTRFQITMGEAEKDRRVYHSYRTCARKPVRDMATVSAEAHNLLWFSLNSNVFLCPSCTLMTCETCAEAGGARSHPHIMIPVSLNRARPPDDLWKQLATPSLYARACDKCDKPIAPHTDCYIQCNHCTLWNICLDCTKKRNIPVRHTCSDAVEMTLFDPVDRGSNWLAMQVSMAQRAMTGQQQPLMLLPGQVGYNMPTGQPLSSPPGAGFSAPSPQPVMVQRQQSTIKRKPASTRTSSSSSISPIQPVPVHPPPAQGINTPTPATSPPMGQIIIQQSTEMTAPYGFAPIELPVQQNVLSPIQPSIQPFAPPSDIKRKALSPKIENASRVVYDKTSSASRAVYDRASSMAKDIDTDAVKKMGKGILKGTAKVAGAVGVAVLRNEVQQATGVQVPAGRLNNRPNQQQALAMNSQMQQQMQTINKLNAQLQLAQKIAQLQQAQNAAAAAQSGGANIPSSNTPLQIQMNTSNAASPVPVSQNTVPVQNTLVSTPPSQGAVPVQVPGTVTSLPSSQPTIPLEDTMAPIPACELASLSQTENSLAPIPPSEQPLADFPLNSNVGYLQPAATQPNVHLPTAPENTTTVNNNIEMNVQTETSSQPLHDSVEVPHTDSPEVHNNYENEMNEGQVNDTSQSGHQDSSYATQDTQASSHPPSPNHPGSQFQSTQSEQSTVVDNHTNSQQHSHEINTNQQTYPGDSSQFHNQSTFTQHIDSNVYPSSSPPPAPTSIPQSAHSSPPPANVPQNAHPSPSTHQPSIEVNLSANSTESDTYYQGHPLNFLNGDPQGQTSPGFSANSSTAHATPQTSFSQMSIPPSSPPSPLSPASAIPPHSPLPAPSSISPSSPLPPAQAIPAPGANVPPQITIQMPSGNPPDAAAVAQQQQQQQQLQMANNQLNQQNQQLQQLQQQINMMNMQQQQQQQNNPQSASQQLQQQINMMNMQQQQQQQQQQQNNPQSAAQQTIDNLQIELLSNQLQQQEQQQQQQRIDTGLSIISSLTNVFGNNGNNNNNNNSFLPNLYGNNNQLAGMEMANMQNEINAQMAAINNINQTNDFLAMQQLNNMVANDQTNLEIQQLNDQLASLNTSTADMNNMNNQIFASDSFTENVDVNVNMNMNISDSFGGGMTGMDFSESVVVVNQDDTTFEF</sequence>
<feature type="compositionally biased region" description="Polar residues" evidence="2">
    <location>
        <begin position="874"/>
        <end position="902"/>
    </location>
</feature>
<feature type="compositionally biased region" description="Low complexity" evidence="2">
    <location>
        <begin position="458"/>
        <end position="470"/>
    </location>
</feature>
<reference evidence="4" key="1">
    <citation type="submission" date="2020-06" db="EMBL/GenBank/DDBJ databases">
        <title>A chromosome-scale genome assembly of Talaromyces rugulosus W13939.</title>
        <authorList>
            <person name="Wang B."/>
            <person name="Guo L."/>
            <person name="Ye K."/>
            <person name="Wang L."/>
        </authorList>
    </citation>
    <scope>NUCLEOTIDE SEQUENCE [LARGE SCALE GENOMIC DNA]</scope>
    <source>
        <strain evidence="4">W13939</strain>
    </source>
</reference>
<feature type="compositionally biased region" description="Polar residues" evidence="2">
    <location>
        <begin position="926"/>
        <end position="965"/>
    </location>
</feature>
<feature type="compositionally biased region" description="Pro residues" evidence="2">
    <location>
        <begin position="503"/>
        <end position="512"/>
    </location>
</feature>
<dbReference type="GeneID" id="55995203"/>
<organism evidence="3 4">
    <name type="scientific">Talaromyces rugulosus</name>
    <name type="common">Penicillium rugulosum</name>
    <dbReference type="NCBI Taxonomy" id="121627"/>
    <lineage>
        <taxon>Eukaryota</taxon>
        <taxon>Fungi</taxon>
        <taxon>Dikarya</taxon>
        <taxon>Ascomycota</taxon>
        <taxon>Pezizomycotina</taxon>
        <taxon>Eurotiomycetes</taxon>
        <taxon>Eurotiomycetidae</taxon>
        <taxon>Eurotiales</taxon>
        <taxon>Trichocomaceae</taxon>
        <taxon>Talaromyces</taxon>
        <taxon>Talaromyces sect. Islandici</taxon>
    </lineage>
</organism>
<dbReference type="RefSeq" id="XP_035346744.1">
    <property type="nucleotide sequence ID" value="XM_035490851.1"/>
</dbReference>
<feature type="region of interest" description="Disordered" evidence="2">
    <location>
        <begin position="480"/>
        <end position="523"/>
    </location>
</feature>
<dbReference type="KEGG" id="trg:TRUGW13939_07713"/>
<keyword evidence="4" id="KW-1185">Reference proteome</keyword>
<feature type="coiled-coil region" evidence="1">
    <location>
        <begin position="663"/>
        <end position="699"/>
    </location>
</feature>
<accession>A0A7H8R3K6</accession>
<dbReference type="EMBL" id="CP055901">
    <property type="protein sequence ID" value="QKX60568.1"/>
    <property type="molecule type" value="Genomic_DNA"/>
</dbReference>
<feature type="compositionally biased region" description="Polar residues" evidence="2">
    <location>
        <begin position="1036"/>
        <end position="1062"/>
    </location>
</feature>
<evidence type="ECO:0000313" key="4">
    <source>
        <dbReference type="Proteomes" id="UP000509510"/>
    </source>
</evidence>
<feature type="compositionally biased region" description="Polar residues" evidence="2">
    <location>
        <begin position="994"/>
        <end position="1023"/>
    </location>
</feature>
<evidence type="ECO:0000256" key="2">
    <source>
        <dbReference type="SAM" id="MobiDB-lite"/>
    </source>
</evidence>
<feature type="region of interest" description="Disordered" evidence="2">
    <location>
        <begin position="1188"/>
        <end position="1210"/>
    </location>
</feature>
<proteinExistence type="predicted"/>
<evidence type="ECO:0000256" key="1">
    <source>
        <dbReference type="SAM" id="Coils"/>
    </source>
</evidence>
<feature type="compositionally biased region" description="Low complexity" evidence="2">
    <location>
        <begin position="490"/>
        <end position="502"/>
    </location>
</feature>
<evidence type="ECO:0000313" key="3">
    <source>
        <dbReference type="EMBL" id="QKX60568.1"/>
    </source>
</evidence>
<keyword evidence="1" id="KW-0175">Coiled coil</keyword>
<protein>
    <submittedName>
        <fullName evidence="3">Uncharacterized protein</fullName>
    </submittedName>
</protein>
<feature type="coiled-coil region" evidence="1">
    <location>
        <begin position="1280"/>
        <end position="1342"/>
    </location>
</feature>
<feature type="compositionally biased region" description="Low complexity" evidence="2">
    <location>
        <begin position="911"/>
        <end position="925"/>
    </location>
</feature>
<name>A0A7H8R3K6_TALRU</name>
<feature type="compositionally biased region" description="Basic and acidic residues" evidence="2">
    <location>
        <begin position="857"/>
        <end position="873"/>
    </location>
</feature>
<feature type="region of interest" description="Disordered" evidence="2">
    <location>
        <begin position="454"/>
        <end position="473"/>
    </location>
</feature>
<feature type="region of interest" description="Disordered" evidence="2">
    <location>
        <begin position="849"/>
        <end position="1135"/>
    </location>
</feature>